<accession>A0A6G3ZYN3</accession>
<dbReference type="EMBL" id="JAAIKC010000005">
    <property type="protein sequence ID" value="NEW07323.1"/>
    <property type="molecule type" value="Genomic_DNA"/>
</dbReference>
<sequence>MLTKFPTKGSKGVRFVYYTDTPVDSVTLAGTFNNWNGDRNYMNRMEDATGWEIELPILKGRHLYKFVVNGEAWILDPLNPSVSEDGQNNSAITVTEHGDVLIRTNEISKNHPGYMYENFTAFSSPEWIKKSVIYELHLRAYTETGFRGLADKIDYFKKLGINTLWLMPFNEVGHERRIGKYGDPYAVKDFYSVDPEFGTKDDLLLFMRKAHANGIRVILDWVLNRTSRDHILTGSHPEYFTHNEQYEIYYDVPHREYFAGLQFSSRDMRKYVIEAMKYWITEFDFDGIRLDDSDITPYDFLTEIKQALQEVKADLILISQSYDEYHHIEACDLTYNGNPRILIRQMIDRTITQTDFITIYNSYKYSFPKNSLRMNWLEEKEQSRVWEYLGVEHAGPAASILLTLEGVPLIMMGQEFNENTMETWTSLFDEYKLNWDSFDTRMFEHYKVLIHLRTNQPAFWAGELEFIRNSEKMVLSYIRQHKGIKFLIIVNLSEDPVLVLFDKETLADEFIKDRRNMLYRTGRDDLHTEKDSSALWANSYETIIYKMDECMEEGASVQTLGVL</sequence>
<dbReference type="InterPro" id="IPR006047">
    <property type="entry name" value="GH13_cat_dom"/>
</dbReference>
<proteinExistence type="predicted"/>
<evidence type="ECO:0000313" key="2">
    <source>
        <dbReference type="EMBL" id="NEW07323.1"/>
    </source>
</evidence>
<dbReference type="PANTHER" id="PTHR10357">
    <property type="entry name" value="ALPHA-AMYLASE FAMILY MEMBER"/>
    <property type="match status" value="1"/>
</dbReference>
<dbReference type="Gene3D" id="3.20.20.80">
    <property type="entry name" value="Glycosidases"/>
    <property type="match status" value="1"/>
</dbReference>
<dbReference type="SMART" id="SM00642">
    <property type="entry name" value="Aamy"/>
    <property type="match status" value="1"/>
</dbReference>
<dbReference type="SUPFAM" id="SSF51445">
    <property type="entry name" value="(Trans)glycosidases"/>
    <property type="match status" value="1"/>
</dbReference>
<dbReference type="GO" id="GO:0004556">
    <property type="term" value="F:alpha-amylase activity"/>
    <property type="evidence" value="ECO:0007669"/>
    <property type="project" value="TreeGrafter"/>
</dbReference>
<dbReference type="InterPro" id="IPR032640">
    <property type="entry name" value="AMPK1_CBM"/>
</dbReference>
<organism evidence="2">
    <name type="scientific">Paenibacillus sp. SYP-B3998</name>
    <dbReference type="NCBI Taxonomy" id="2678564"/>
    <lineage>
        <taxon>Bacteria</taxon>
        <taxon>Bacillati</taxon>
        <taxon>Bacillota</taxon>
        <taxon>Bacilli</taxon>
        <taxon>Bacillales</taxon>
        <taxon>Paenibacillaceae</taxon>
        <taxon>Paenibacillus</taxon>
    </lineage>
</organism>
<dbReference type="Pfam" id="PF00128">
    <property type="entry name" value="Alpha-amylase"/>
    <property type="match status" value="1"/>
</dbReference>
<dbReference type="GO" id="GO:0009313">
    <property type="term" value="P:oligosaccharide catabolic process"/>
    <property type="evidence" value="ECO:0007669"/>
    <property type="project" value="TreeGrafter"/>
</dbReference>
<protein>
    <submittedName>
        <fullName evidence="2">Alpha-amylase</fullName>
    </submittedName>
</protein>
<gene>
    <name evidence="2" type="ORF">GK047_15055</name>
</gene>
<name>A0A6G3ZYN3_9BACL</name>
<feature type="domain" description="Glycosyl hydrolase family 13 catalytic" evidence="1">
    <location>
        <begin position="135"/>
        <end position="453"/>
    </location>
</feature>
<dbReference type="InterPro" id="IPR017853">
    <property type="entry name" value="GH"/>
</dbReference>
<comment type="caution">
    <text evidence="2">The sequence shown here is derived from an EMBL/GenBank/DDBJ whole genome shotgun (WGS) entry which is preliminary data.</text>
</comment>
<dbReference type="PANTHER" id="PTHR10357:SF179">
    <property type="entry name" value="NEUTRAL AND BASIC AMINO ACID TRANSPORT PROTEIN RBAT"/>
    <property type="match status" value="1"/>
</dbReference>
<dbReference type="AlphaFoldDB" id="A0A6G3ZYN3"/>
<dbReference type="Pfam" id="PF16561">
    <property type="entry name" value="AMPK1_CBM"/>
    <property type="match status" value="1"/>
</dbReference>
<reference evidence="2" key="1">
    <citation type="submission" date="2020-02" db="EMBL/GenBank/DDBJ databases">
        <authorList>
            <person name="Shen X.-R."/>
            <person name="Zhang Y.-X."/>
        </authorList>
    </citation>
    <scope>NUCLEOTIDE SEQUENCE</scope>
    <source>
        <strain evidence="2">SYP-B3998</strain>
    </source>
</reference>
<dbReference type="InterPro" id="IPR013783">
    <property type="entry name" value="Ig-like_fold"/>
</dbReference>
<evidence type="ECO:0000259" key="1">
    <source>
        <dbReference type="SMART" id="SM00642"/>
    </source>
</evidence>
<dbReference type="RefSeq" id="WP_163948109.1">
    <property type="nucleotide sequence ID" value="NZ_JAAIKC010000005.1"/>
</dbReference>
<dbReference type="CDD" id="cd02859">
    <property type="entry name" value="E_set_AMPKbeta_like_N"/>
    <property type="match status" value="1"/>
</dbReference>
<dbReference type="Gene3D" id="2.60.40.10">
    <property type="entry name" value="Immunoglobulins"/>
    <property type="match status" value="1"/>
</dbReference>